<reference evidence="4" key="1">
    <citation type="journal article" date="2022" name="bioRxiv">
        <title>Discovery and biosynthetic assessment of Streptomyces ortus sp nov. isolated from a deep-sea sponge.</title>
        <authorList>
            <person name="Williams S.E."/>
        </authorList>
    </citation>
    <scope>NUCLEOTIDE SEQUENCE</scope>
    <source>
        <strain evidence="4">A15ISP2-DRY2</strain>
    </source>
</reference>
<proteinExistence type="predicted"/>
<accession>A0ABT3V077</accession>
<dbReference type="InterPro" id="IPR021878">
    <property type="entry name" value="TgpA_N"/>
</dbReference>
<evidence type="ECO:0000313" key="4">
    <source>
        <dbReference type="EMBL" id="MCX4232986.1"/>
    </source>
</evidence>
<gene>
    <name evidence="4" type="ORF">K3769_09380</name>
</gene>
<dbReference type="RefSeq" id="WP_267025971.1">
    <property type="nucleotide sequence ID" value="NZ_JAIFZO010000002.1"/>
</dbReference>
<dbReference type="Proteomes" id="UP001165590">
    <property type="component" value="Unassembled WGS sequence"/>
</dbReference>
<dbReference type="Pfam" id="PF11992">
    <property type="entry name" value="TgpA_N"/>
    <property type="match status" value="1"/>
</dbReference>
<dbReference type="Pfam" id="PF01841">
    <property type="entry name" value="Transglut_core"/>
    <property type="match status" value="1"/>
</dbReference>
<dbReference type="Gene3D" id="3.10.620.30">
    <property type="match status" value="1"/>
</dbReference>
<feature type="transmembrane region" description="Helical" evidence="2">
    <location>
        <begin position="117"/>
        <end position="136"/>
    </location>
</feature>
<keyword evidence="2" id="KW-0812">Transmembrane</keyword>
<dbReference type="InterPro" id="IPR002931">
    <property type="entry name" value="Transglutaminase-like"/>
</dbReference>
<feature type="transmembrane region" description="Helical" evidence="2">
    <location>
        <begin position="30"/>
        <end position="49"/>
    </location>
</feature>
<keyword evidence="5" id="KW-1185">Reference proteome</keyword>
<feature type="transmembrane region" description="Helical" evidence="2">
    <location>
        <begin position="143"/>
        <end position="161"/>
    </location>
</feature>
<evidence type="ECO:0000313" key="5">
    <source>
        <dbReference type="Proteomes" id="UP001165590"/>
    </source>
</evidence>
<evidence type="ECO:0000256" key="2">
    <source>
        <dbReference type="SAM" id="Phobius"/>
    </source>
</evidence>
<dbReference type="Pfam" id="PF13559">
    <property type="entry name" value="DUF4129"/>
    <property type="match status" value="1"/>
</dbReference>
<evidence type="ECO:0000256" key="1">
    <source>
        <dbReference type="SAM" id="MobiDB-lite"/>
    </source>
</evidence>
<dbReference type="InterPro" id="IPR038765">
    <property type="entry name" value="Papain-like_cys_pep_sf"/>
</dbReference>
<dbReference type="PANTHER" id="PTHR42736">
    <property type="entry name" value="PROTEIN-GLUTAMINE GAMMA-GLUTAMYLTRANSFERASE"/>
    <property type="match status" value="1"/>
</dbReference>
<dbReference type="SUPFAM" id="SSF54001">
    <property type="entry name" value="Cysteine proteinases"/>
    <property type="match status" value="1"/>
</dbReference>
<dbReference type="InterPro" id="IPR025403">
    <property type="entry name" value="TgpA-like_C"/>
</dbReference>
<keyword evidence="2" id="KW-1133">Transmembrane helix</keyword>
<feature type="transmembrane region" description="Helical" evidence="2">
    <location>
        <begin position="58"/>
        <end position="76"/>
    </location>
</feature>
<dbReference type="EMBL" id="JAIFZO010000002">
    <property type="protein sequence ID" value="MCX4232986.1"/>
    <property type="molecule type" value="Genomic_DNA"/>
</dbReference>
<feature type="region of interest" description="Disordered" evidence="1">
    <location>
        <begin position="195"/>
        <end position="214"/>
    </location>
</feature>
<organism evidence="4 5">
    <name type="scientific">Streptomyces ortus</name>
    <dbReference type="NCBI Taxonomy" id="2867268"/>
    <lineage>
        <taxon>Bacteria</taxon>
        <taxon>Bacillati</taxon>
        <taxon>Actinomycetota</taxon>
        <taxon>Actinomycetes</taxon>
        <taxon>Kitasatosporales</taxon>
        <taxon>Streptomycetaceae</taxon>
        <taxon>Streptomyces</taxon>
    </lineage>
</organism>
<feature type="domain" description="Transglutaminase-like" evidence="3">
    <location>
        <begin position="479"/>
        <end position="549"/>
    </location>
</feature>
<dbReference type="PANTHER" id="PTHR42736:SF1">
    <property type="entry name" value="PROTEIN-GLUTAMINE GAMMA-GLUTAMYLTRANSFERASE"/>
    <property type="match status" value="1"/>
</dbReference>
<feature type="region of interest" description="Disordered" evidence="1">
    <location>
        <begin position="547"/>
        <end position="611"/>
    </location>
</feature>
<comment type="caution">
    <text evidence="4">The sequence shown here is derived from an EMBL/GenBank/DDBJ whole genome shotgun (WGS) entry which is preliminary data.</text>
</comment>
<dbReference type="SMART" id="SM00460">
    <property type="entry name" value="TGc"/>
    <property type="match status" value="1"/>
</dbReference>
<name>A0ABT3V077_9ACTN</name>
<feature type="compositionally biased region" description="Low complexity" evidence="1">
    <location>
        <begin position="657"/>
        <end position="671"/>
    </location>
</feature>
<keyword evidence="2" id="KW-0472">Membrane</keyword>
<feature type="transmembrane region" description="Helical" evidence="2">
    <location>
        <begin position="620"/>
        <end position="644"/>
    </location>
</feature>
<sequence length="835" mass="88381">MSGRARLALCAAAATLMASCALLPLVDPATWFLQAAFLVAVQTAVGAAARRVPLARPLTIAVQALVTLMLLTLSFAREHAVAGLLPGPDVFRYFGELLQAGADDVSRYSIPAPLSDGIRLMMVGGVVVIGLAVDALAVTFRSAAPAGLPLLALYSVAAGLADGGAGWIWFLLAATGFLVLLLAEGRDRLSQWGRVFGGGPRTPGGDPSGSPTAPVRTGRRIGAVALGVALVVPLALPALDGGLLDAARTGVAAGSGGGNTISAVNPLVSLSDSLNVDEDREVMSYRTNSEETQNLYLRIVSLDEFDGTAWKPAKRHVEDVPGTFPTPPGLSDDVRRTEVETRISAADWYAQDWLPLPYPASQVGINGKWRFEPVGRTLVGDHGQTTRGQEYTVKSLIVQPTADQLANAPEAPEVLKREFTRVPNSLPQVVAATARKITANSANDYERAVKLQDWFALEGGFTYDTEVKVGSGSQAIARFLRDKEGFCVHFSFAMASMARTLGIPARVAVGFTPGSPKSDGTMSVGLRDAHAWPELYFEGVGWTRFEPTPNRGSVPEYTRTETPGAAVPDPDAPSRSSSTAPSAAPSGSEECTAAEKKLEQPCTSESPQAAFGATNDDPPWWLSLLLWLAGGLAVGTLPLLPMLWRMRTRSVRLGSHSWTGSDTGAAASASGQEADGDTTRDLRLESHGRAEARTAAIALEAWQEVSDTAWDFGIPPDDSQTPRKAAARIVRVGQLEPEAAASVHRVADAVEQVLYAPSPRPAPGLGADVRRMTQGLRANAGRGTRLRALLAPRSSVRVVWAAAERWHALKYRTATRWAALVRRARPSEQSGGAGG</sequence>
<dbReference type="PROSITE" id="PS51257">
    <property type="entry name" value="PROKAR_LIPOPROTEIN"/>
    <property type="match status" value="1"/>
</dbReference>
<feature type="region of interest" description="Disordered" evidence="1">
    <location>
        <begin position="654"/>
        <end position="680"/>
    </location>
</feature>
<dbReference type="InterPro" id="IPR052901">
    <property type="entry name" value="Bact_TGase-like"/>
</dbReference>
<evidence type="ECO:0000259" key="3">
    <source>
        <dbReference type="SMART" id="SM00460"/>
    </source>
</evidence>
<feature type="compositionally biased region" description="Low complexity" evidence="1">
    <location>
        <begin position="565"/>
        <end position="586"/>
    </location>
</feature>
<protein>
    <submittedName>
        <fullName evidence="4">DUF3488 and transglutaminase-like domain-containing protein</fullName>
    </submittedName>
</protein>